<feature type="compositionally biased region" description="Basic and acidic residues" evidence="1">
    <location>
        <begin position="64"/>
        <end position="76"/>
    </location>
</feature>
<comment type="caution">
    <text evidence="2">The sequence shown here is derived from an EMBL/GenBank/DDBJ whole genome shotgun (WGS) entry which is preliminary data.</text>
</comment>
<reference evidence="2" key="1">
    <citation type="submission" date="2019-12" db="EMBL/GenBank/DDBJ databases">
        <title>Genome sequencing and annotation of Brassica cretica.</title>
        <authorList>
            <person name="Studholme D.J."/>
            <person name="Sarris P.F."/>
        </authorList>
    </citation>
    <scope>NUCLEOTIDE SEQUENCE</scope>
    <source>
        <strain evidence="2">PFS-102/07</strain>
        <tissue evidence="2">Leaf</tissue>
    </source>
</reference>
<feature type="compositionally biased region" description="Polar residues" evidence="1">
    <location>
        <begin position="19"/>
        <end position="41"/>
    </location>
</feature>
<sequence length="76" mass="8491">MNRADHRDEATSNTKDGRSSSVKGSPLQNTKAPASHQTFNETIDEVRETMIQYTQCADPPESAAPKERMRKVEQEG</sequence>
<feature type="compositionally biased region" description="Basic and acidic residues" evidence="1">
    <location>
        <begin position="1"/>
        <end position="18"/>
    </location>
</feature>
<name>A0A8S9KKV3_BRACR</name>
<evidence type="ECO:0000256" key="1">
    <source>
        <dbReference type="SAM" id="MobiDB-lite"/>
    </source>
</evidence>
<evidence type="ECO:0000313" key="2">
    <source>
        <dbReference type="EMBL" id="KAF2594427.1"/>
    </source>
</evidence>
<dbReference type="AlphaFoldDB" id="A0A8S9KKV3"/>
<protein>
    <submittedName>
        <fullName evidence="2">Uncharacterized protein</fullName>
    </submittedName>
</protein>
<feature type="region of interest" description="Disordered" evidence="1">
    <location>
        <begin position="55"/>
        <end position="76"/>
    </location>
</feature>
<accession>A0A8S9KKV3</accession>
<proteinExistence type="predicted"/>
<dbReference type="EMBL" id="QGKY02000164">
    <property type="protein sequence ID" value="KAF2594427.1"/>
    <property type="molecule type" value="Genomic_DNA"/>
</dbReference>
<organism evidence="2">
    <name type="scientific">Brassica cretica</name>
    <name type="common">Mustard</name>
    <dbReference type="NCBI Taxonomy" id="69181"/>
    <lineage>
        <taxon>Eukaryota</taxon>
        <taxon>Viridiplantae</taxon>
        <taxon>Streptophyta</taxon>
        <taxon>Embryophyta</taxon>
        <taxon>Tracheophyta</taxon>
        <taxon>Spermatophyta</taxon>
        <taxon>Magnoliopsida</taxon>
        <taxon>eudicotyledons</taxon>
        <taxon>Gunneridae</taxon>
        <taxon>Pentapetalae</taxon>
        <taxon>rosids</taxon>
        <taxon>malvids</taxon>
        <taxon>Brassicales</taxon>
        <taxon>Brassicaceae</taxon>
        <taxon>Brassiceae</taxon>
        <taxon>Brassica</taxon>
    </lineage>
</organism>
<feature type="region of interest" description="Disordered" evidence="1">
    <location>
        <begin position="1"/>
        <end position="42"/>
    </location>
</feature>
<gene>
    <name evidence="2" type="ORF">F2Q70_00043672</name>
</gene>